<dbReference type="RefSeq" id="WP_015158835.1">
    <property type="nucleotide sequence ID" value="NC_019697.1"/>
</dbReference>
<dbReference type="AlphaFoldDB" id="K9UC17"/>
<keyword evidence="4" id="KW-1185">Reference proteome</keyword>
<organism evidence="3 4">
    <name type="scientific">Chamaesiphon minutus (strain ATCC 27169 / PCC 6605)</name>
    <dbReference type="NCBI Taxonomy" id="1173020"/>
    <lineage>
        <taxon>Bacteria</taxon>
        <taxon>Bacillati</taxon>
        <taxon>Cyanobacteriota</taxon>
        <taxon>Cyanophyceae</taxon>
        <taxon>Gomontiellales</taxon>
        <taxon>Chamaesiphonaceae</taxon>
        <taxon>Chamaesiphon</taxon>
    </lineage>
</organism>
<proteinExistence type="predicted"/>
<feature type="transmembrane region" description="Helical" evidence="2">
    <location>
        <begin position="45"/>
        <end position="65"/>
    </location>
</feature>
<keyword evidence="2" id="KW-1133">Transmembrane helix</keyword>
<dbReference type="EMBL" id="CP003600">
    <property type="protein sequence ID" value="AFY92657.1"/>
    <property type="molecule type" value="Genomic_DNA"/>
</dbReference>
<gene>
    <name evidence="3" type="ORF">Cha6605_1492</name>
</gene>
<dbReference type="STRING" id="1173020.Cha6605_1492"/>
<sequence length="93" mass="10391">MLTDSDLTSSDFTDVPTSDFHSGFTGVPATEVHPHRMSARELHRYVWGLMAVFGAFALSYPIACWRVSQSEQFRPYGSHVKDLTLPISGSTRK</sequence>
<evidence type="ECO:0000313" key="3">
    <source>
        <dbReference type="EMBL" id="AFY92657.1"/>
    </source>
</evidence>
<dbReference type="OrthoDB" id="517281at2"/>
<dbReference type="HOGENOM" id="CLU_2394420_0_0_3"/>
<evidence type="ECO:0000256" key="2">
    <source>
        <dbReference type="SAM" id="Phobius"/>
    </source>
</evidence>
<feature type="region of interest" description="Disordered" evidence="1">
    <location>
        <begin position="1"/>
        <end position="24"/>
    </location>
</feature>
<dbReference type="KEGG" id="cmp:Cha6605_1492"/>
<reference evidence="3 4" key="1">
    <citation type="submission" date="2012-05" db="EMBL/GenBank/DDBJ databases">
        <title>Finished chromosome of genome of Chamaesiphon sp. PCC 6605.</title>
        <authorList>
            <consortium name="US DOE Joint Genome Institute"/>
            <person name="Gugger M."/>
            <person name="Coursin T."/>
            <person name="Rippka R."/>
            <person name="Tandeau De Marsac N."/>
            <person name="Huntemann M."/>
            <person name="Wei C.-L."/>
            <person name="Han J."/>
            <person name="Detter J.C."/>
            <person name="Han C."/>
            <person name="Tapia R."/>
            <person name="Chen A."/>
            <person name="Kyrpides N."/>
            <person name="Mavromatis K."/>
            <person name="Markowitz V."/>
            <person name="Szeto E."/>
            <person name="Ivanova N."/>
            <person name="Pagani I."/>
            <person name="Pati A."/>
            <person name="Goodwin L."/>
            <person name="Nordberg H.P."/>
            <person name="Cantor M.N."/>
            <person name="Hua S.X."/>
            <person name="Woyke T."/>
            <person name="Kerfeld C.A."/>
        </authorList>
    </citation>
    <scope>NUCLEOTIDE SEQUENCE [LARGE SCALE GENOMIC DNA]</scope>
    <source>
        <strain evidence="4">ATCC 27169 / PCC 6605</strain>
    </source>
</reference>
<evidence type="ECO:0000313" key="4">
    <source>
        <dbReference type="Proteomes" id="UP000010366"/>
    </source>
</evidence>
<evidence type="ECO:0000256" key="1">
    <source>
        <dbReference type="SAM" id="MobiDB-lite"/>
    </source>
</evidence>
<name>K9UC17_CHAP6</name>
<feature type="compositionally biased region" description="Low complexity" evidence="1">
    <location>
        <begin position="1"/>
        <end position="14"/>
    </location>
</feature>
<accession>K9UC17</accession>
<protein>
    <submittedName>
        <fullName evidence="3">Uncharacterized protein</fullName>
    </submittedName>
</protein>
<dbReference type="Proteomes" id="UP000010366">
    <property type="component" value="Chromosome"/>
</dbReference>
<keyword evidence="2" id="KW-0472">Membrane</keyword>
<keyword evidence="2" id="KW-0812">Transmembrane</keyword>